<dbReference type="Gene3D" id="3.90.550.10">
    <property type="entry name" value="Spore Coat Polysaccharide Biosynthesis Protein SpsA, Chain A"/>
    <property type="match status" value="1"/>
</dbReference>
<keyword evidence="1" id="KW-0997">Cell inner membrane</keyword>
<sequence length="325" mass="37282">MIMTPNPTLSIAIPTYNRADFLERSLAIHVPIMKKYKIQMFVSDNASDDNTLEILKKWNKEYPLLNYSISEKNLGPDKNFQIALEQSDSEYTWLLGDTSEIKLTELEKVLKVLTGNTSYDLVVTNLMNTMEHPSSTYEDKNELLQNLSGIMSCMSCLIYKKTTISNSNFSRYVGSFYIQTGIILEQLSDINFKVHWMQDVSVGTLADYNLKKSGWAHTNQIFDIGLTAWANFIFSLPISYSLDSKFKACKNFGISSGAFTIKGMILLRQKKLLDYKIYKKYKNTLKISITYPTWIVLIISITPTNLINKLLRIYKATQRNSEPKQ</sequence>
<evidence type="ECO:0000313" key="4">
    <source>
        <dbReference type="EMBL" id="OAJ50799.1"/>
    </source>
</evidence>
<organism evidence="4 5">
    <name type="scientific">Pseudomonas marginalis</name>
    <name type="common">Pseudomonas panacis</name>
    <dbReference type="NCBI Taxonomy" id="298"/>
    <lineage>
        <taxon>Bacteria</taxon>
        <taxon>Pseudomonadati</taxon>
        <taxon>Pseudomonadota</taxon>
        <taxon>Gammaproteobacteria</taxon>
        <taxon>Pseudomonadales</taxon>
        <taxon>Pseudomonadaceae</taxon>
        <taxon>Pseudomonas</taxon>
    </lineage>
</organism>
<keyword evidence="1" id="KW-1003">Cell membrane</keyword>
<proteinExistence type="predicted"/>
<evidence type="ECO:0000256" key="2">
    <source>
        <dbReference type="SAM" id="Phobius"/>
    </source>
</evidence>
<dbReference type="PANTHER" id="PTHR22916:SF3">
    <property type="entry name" value="UDP-GLCNAC:BETAGAL BETA-1,3-N-ACETYLGLUCOSAMINYLTRANSFERASE-LIKE PROTEIN 1"/>
    <property type="match status" value="1"/>
</dbReference>
<name>A0A9X5QLU8_PSEMA</name>
<gene>
    <name evidence="4" type="ORF">AO064_27265</name>
</gene>
<dbReference type="PANTHER" id="PTHR22916">
    <property type="entry name" value="GLYCOSYLTRANSFERASE"/>
    <property type="match status" value="1"/>
</dbReference>
<keyword evidence="2" id="KW-0472">Membrane</keyword>
<evidence type="ECO:0000256" key="1">
    <source>
        <dbReference type="ARBA" id="ARBA00022519"/>
    </source>
</evidence>
<dbReference type="CDD" id="cd00761">
    <property type="entry name" value="Glyco_tranf_GTA_type"/>
    <property type="match status" value="1"/>
</dbReference>
<dbReference type="EMBL" id="LKEG01000022">
    <property type="protein sequence ID" value="OAJ50799.1"/>
    <property type="molecule type" value="Genomic_DNA"/>
</dbReference>
<evidence type="ECO:0000313" key="5">
    <source>
        <dbReference type="Proteomes" id="UP000077563"/>
    </source>
</evidence>
<keyword evidence="2" id="KW-1133">Transmembrane helix</keyword>
<dbReference type="GO" id="GO:0016758">
    <property type="term" value="F:hexosyltransferase activity"/>
    <property type="evidence" value="ECO:0007669"/>
    <property type="project" value="UniProtKB-ARBA"/>
</dbReference>
<dbReference type="Proteomes" id="UP000077563">
    <property type="component" value="Unassembled WGS sequence"/>
</dbReference>
<dbReference type="AlphaFoldDB" id="A0A9X5QLU8"/>
<keyword evidence="4" id="KW-0808">Transferase</keyword>
<dbReference type="SUPFAM" id="SSF53448">
    <property type="entry name" value="Nucleotide-diphospho-sugar transferases"/>
    <property type="match status" value="1"/>
</dbReference>
<comment type="caution">
    <text evidence="4">The sequence shown here is derived from an EMBL/GenBank/DDBJ whole genome shotgun (WGS) entry which is preliminary data.</text>
</comment>
<keyword evidence="2" id="KW-0812">Transmembrane</keyword>
<dbReference type="Pfam" id="PF00535">
    <property type="entry name" value="Glycos_transf_2"/>
    <property type="match status" value="1"/>
</dbReference>
<reference evidence="4 5" key="1">
    <citation type="submission" date="2015-09" db="EMBL/GenBank/DDBJ databases">
        <title>Genome sequence of Pseudomonas marginalis ICMP 3553.</title>
        <authorList>
            <person name="Visnovsky S."/>
            <person name="Lu A."/>
            <person name="Panda P."/>
            <person name="Pitman A."/>
        </authorList>
    </citation>
    <scope>NUCLEOTIDE SEQUENCE [LARGE SCALE GENOMIC DNA]</scope>
    <source>
        <strain evidence="4 5">ICMP 3553</strain>
    </source>
</reference>
<feature type="domain" description="Glycosyltransferase 2-like" evidence="3">
    <location>
        <begin position="10"/>
        <end position="128"/>
    </location>
</feature>
<dbReference type="InterPro" id="IPR001173">
    <property type="entry name" value="Glyco_trans_2-like"/>
</dbReference>
<accession>A0A9X5QLU8</accession>
<protein>
    <submittedName>
        <fullName evidence="4">Transferase</fullName>
    </submittedName>
</protein>
<dbReference type="InterPro" id="IPR029044">
    <property type="entry name" value="Nucleotide-diphossugar_trans"/>
</dbReference>
<evidence type="ECO:0000259" key="3">
    <source>
        <dbReference type="Pfam" id="PF00535"/>
    </source>
</evidence>
<feature type="transmembrane region" description="Helical" evidence="2">
    <location>
        <begin position="291"/>
        <end position="311"/>
    </location>
</feature>